<dbReference type="EMBL" id="RAXU01000020">
    <property type="protein sequence ID" value="RKG31549.1"/>
    <property type="molecule type" value="Genomic_DNA"/>
</dbReference>
<comment type="caution">
    <text evidence="1">The sequence shown here is derived from an EMBL/GenBank/DDBJ whole genome shotgun (WGS) entry which is preliminary data.</text>
</comment>
<reference evidence="1 2" key="1">
    <citation type="submission" date="2018-09" db="EMBL/GenBank/DDBJ databases">
        <title>The draft genome of Acinetobacter spp. strains.</title>
        <authorList>
            <person name="Qin J."/>
            <person name="Feng Y."/>
            <person name="Zong Z."/>
        </authorList>
    </citation>
    <scope>NUCLEOTIDE SEQUENCE [LARGE SCALE GENOMIC DNA]</scope>
    <source>
        <strain evidence="1 2">WCHAc060096</strain>
    </source>
</reference>
<organism evidence="1 2">
    <name type="scientific">Acinetobacter guerrae</name>
    <dbReference type="NCBI Taxonomy" id="1843371"/>
    <lineage>
        <taxon>Bacteria</taxon>
        <taxon>Pseudomonadati</taxon>
        <taxon>Pseudomonadota</taxon>
        <taxon>Gammaproteobacteria</taxon>
        <taxon>Moraxellales</taxon>
        <taxon>Moraxellaceae</taxon>
        <taxon>Acinetobacter</taxon>
    </lineage>
</organism>
<name>A0A3A8EBI1_9GAMM</name>
<dbReference type="AlphaFoldDB" id="A0A3A8EBI1"/>
<evidence type="ECO:0000313" key="2">
    <source>
        <dbReference type="Proteomes" id="UP000269001"/>
    </source>
</evidence>
<keyword evidence="2" id="KW-1185">Reference proteome</keyword>
<protein>
    <submittedName>
        <fullName evidence="1">Uncharacterized protein</fullName>
    </submittedName>
</protein>
<sequence length="117" mass="13880">MKPTLKTRMMAMLPKNDYKFRNYCVEVLQHNGRQMKPAETDFISSVQKLPLAGIAEVLCLWENHENKLELIRIAMKFHTYRNDFESYLKNNRSNPKVKRAFEIWKGIENKQSGLFKT</sequence>
<dbReference type="RefSeq" id="WP_120371048.1">
    <property type="nucleotide sequence ID" value="NZ_RAXU01000020.1"/>
</dbReference>
<dbReference type="Proteomes" id="UP000269001">
    <property type="component" value="Unassembled WGS sequence"/>
</dbReference>
<evidence type="ECO:0000313" key="1">
    <source>
        <dbReference type="EMBL" id="RKG31549.1"/>
    </source>
</evidence>
<proteinExistence type="predicted"/>
<accession>A0A3A8EBI1</accession>
<gene>
    <name evidence="1" type="ORF">D7V21_13845</name>
</gene>